<dbReference type="PANTHER" id="PTHR11786">
    <property type="entry name" value="N-HYDROXYARYLAMINE O-ACETYLTRANSFERASE"/>
    <property type="match status" value="1"/>
</dbReference>
<dbReference type="SUPFAM" id="SSF54001">
    <property type="entry name" value="Cysteine proteinases"/>
    <property type="match status" value="1"/>
</dbReference>
<protein>
    <submittedName>
        <fullName evidence="2">Arylamine N-acetyltransferase</fullName>
    </submittedName>
</protein>
<dbReference type="InterPro" id="IPR053710">
    <property type="entry name" value="Arylamine_NAT_domain_sf"/>
</dbReference>
<name>A0ABV4ZUA5_9ACTN</name>
<dbReference type="RefSeq" id="WP_375066056.1">
    <property type="nucleotide sequence ID" value="NZ_JBHGBT010000037.1"/>
</dbReference>
<dbReference type="Gene3D" id="3.30.2140.20">
    <property type="match status" value="1"/>
</dbReference>
<organism evidence="2 3">
    <name type="scientific">Streptomyces carpaticus</name>
    <dbReference type="NCBI Taxonomy" id="285558"/>
    <lineage>
        <taxon>Bacteria</taxon>
        <taxon>Bacillati</taxon>
        <taxon>Actinomycetota</taxon>
        <taxon>Actinomycetes</taxon>
        <taxon>Kitasatosporales</taxon>
        <taxon>Streptomycetaceae</taxon>
        <taxon>Streptomyces</taxon>
    </lineage>
</organism>
<dbReference type="Proteomes" id="UP001577267">
    <property type="component" value="Unassembled WGS sequence"/>
</dbReference>
<sequence length="266" mass="29478">MTTVFSADTYLKRIGFTGTPEPTVETLRQIQKKHLLAIPFDNSLNADAERGFEVLADADIDADAVFAEIVEGGRGGVCYELNGLMRRLLRDLGFDVRVLGAAVIQVNGSFGPDLEHIFAGVHLDGEVWLVDVGLAGPSFLEPLRVTEEVQTQYGVDYRMVPADDGYRVVQRRPRGGGWSPLYKFLLQDRDLAEWKDLVPKLADFPVELVLVGTRIHSRAFDNGQMVLIGKRYVRVEDGHEEVRVLADPKRYREVVGAILAPGTADA</sequence>
<evidence type="ECO:0000313" key="3">
    <source>
        <dbReference type="Proteomes" id="UP001577267"/>
    </source>
</evidence>
<dbReference type="Pfam" id="PF00797">
    <property type="entry name" value="Acetyltransf_2"/>
    <property type="match status" value="1"/>
</dbReference>
<comment type="caution">
    <text evidence="2">The sequence shown here is derived from an EMBL/GenBank/DDBJ whole genome shotgun (WGS) entry which is preliminary data.</text>
</comment>
<gene>
    <name evidence="2" type="ORF">ACE11A_24775</name>
</gene>
<evidence type="ECO:0000313" key="2">
    <source>
        <dbReference type="EMBL" id="MFB4197554.1"/>
    </source>
</evidence>
<dbReference type="InterPro" id="IPR038765">
    <property type="entry name" value="Papain-like_cys_pep_sf"/>
</dbReference>
<proteinExistence type="inferred from homology"/>
<reference evidence="2 3" key="1">
    <citation type="submission" date="2024-09" db="EMBL/GenBank/DDBJ databases">
        <title>Draft genome sequence of multifaceted antimicrobials producing Streptomyces sp. strain FH1.</title>
        <authorList>
            <person name="Hassan F."/>
            <person name="Ali H."/>
            <person name="Hassan N."/>
            <person name="Nawaz A."/>
        </authorList>
    </citation>
    <scope>NUCLEOTIDE SEQUENCE [LARGE SCALE GENOMIC DNA]</scope>
    <source>
        <strain evidence="2 3">FH1</strain>
    </source>
</reference>
<dbReference type="EMBL" id="JBHGBT010000037">
    <property type="protein sequence ID" value="MFB4197554.1"/>
    <property type="molecule type" value="Genomic_DNA"/>
</dbReference>
<dbReference type="PANTHER" id="PTHR11786:SF0">
    <property type="entry name" value="ARYLAMINE N-ACETYLTRANSFERASE 4-RELATED"/>
    <property type="match status" value="1"/>
</dbReference>
<keyword evidence="3" id="KW-1185">Reference proteome</keyword>
<evidence type="ECO:0000256" key="1">
    <source>
        <dbReference type="ARBA" id="ARBA00006547"/>
    </source>
</evidence>
<accession>A0ABV4ZUA5</accession>
<dbReference type="InterPro" id="IPR001447">
    <property type="entry name" value="Arylamine_N-AcTrfase"/>
</dbReference>
<comment type="similarity">
    <text evidence="1">Belongs to the arylamine N-acetyltransferase family.</text>
</comment>